<sequence length="235" mass="25794">MPPGSFGAHIVGTMHEEHDEHLADAQRAHWQEAYAAHPGMYGDSPSEPAVHAAHTFRAAGATEVLELGAGHGRDALYFARRGFRVHATDFSETALEQLRADAERAGLAGSVRTTVHDVRDPLPLPDHSVDAVFAHMLLCMALSTKEIHALTDEVRRVLRPGGTFVYTVRHTGDAHYHEGIAHGDGIFEHGGFAVHFFDRGLVDALARGWDLAGIHAFEEGELPRRLWRITQTAPR</sequence>
<name>A0ABP6S948_9ACTN</name>
<dbReference type="SUPFAM" id="SSF53335">
    <property type="entry name" value="S-adenosyl-L-methionine-dependent methyltransferases"/>
    <property type="match status" value="1"/>
</dbReference>
<dbReference type="GO" id="GO:0008168">
    <property type="term" value="F:methyltransferase activity"/>
    <property type="evidence" value="ECO:0007669"/>
    <property type="project" value="UniProtKB-KW"/>
</dbReference>
<comment type="caution">
    <text evidence="2">The sequence shown here is derived from an EMBL/GenBank/DDBJ whole genome shotgun (WGS) entry which is preliminary data.</text>
</comment>
<dbReference type="Pfam" id="PF13649">
    <property type="entry name" value="Methyltransf_25"/>
    <property type="match status" value="1"/>
</dbReference>
<dbReference type="PANTHER" id="PTHR45036">
    <property type="entry name" value="METHYLTRANSFERASE LIKE 7B"/>
    <property type="match status" value="1"/>
</dbReference>
<gene>
    <name evidence="2" type="ORF">GCM10020367_19880</name>
</gene>
<evidence type="ECO:0000313" key="3">
    <source>
        <dbReference type="Proteomes" id="UP001499990"/>
    </source>
</evidence>
<reference evidence="3" key="1">
    <citation type="journal article" date="2019" name="Int. J. Syst. Evol. Microbiol.">
        <title>The Global Catalogue of Microorganisms (GCM) 10K type strain sequencing project: providing services to taxonomists for standard genome sequencing and annotation.</title>
        <authorList>
            <consortium name="The Broad Institute Genomics Platform"/>
            <consortium name="The Broad Institute Genome Sequencing Center for Infectious Disease"/>
            <person name="Wu L."/>
            <person name="Ma J."/>
        </authorList>
    </citation>
    <scope>NUCLEOTIDE SEQUENCE [LARGE SCALE GENOMIC DNA]</scope>
    <source>
        <strain evidence="3">JCM 9651</strain>
    </source>
</reference>
<protein>
    <submittedName>
        <fullName evidence="2">Class I SAM-dependent methyltransferase</fullName>
    </submittedName>
</protein>
<dbReference type="CDD" id="cd02440">
    <property type="entry name" value="AdoMet_MTases"/>
    <property type="match status" value="1"/>
</dbReference>
<dbReference type="InterPro" id="IPR041698">
    <property type="entry name" value="Methyltransf_25"/>
</dbReference>
<accession>A0ABP6S948</accession>
<dbReference type="Proteomes" id="UP001499990">
    <property type="component" value="Unassembled WGS sequence"/>
</dbReference>
<dbReference type="EMBL" id="BAAAYL010000001">
    <property type="protein sequence ID" value="GAA3370994.1"/>
    <property type="molecule type" value="Genomic_DNA"/>
</dbReference>
<keyword evidence="3" id="KW-1185">Reference proteome</keyword>
<feature type="domain" description="Methyltransferase" evidence="1">
    <location>
        <begin position="64"/>
        <end position="162"/>
    </location>
</feature>
<dbReference type="PANTHER" id="PTHR45036:SF1">
    <property type="entry name" value="METHYLTRANSFERASE LIKE 7A"/>
    <property type="match status" value="1"/>
</dbReference>
<dbReference type="Gene3D" id="3.40.50.150">
    <property type="entry name" value="Vaccinia Virus protein VP39"/>
    <property type="match status" value="1"/>
</dbReference>
<keyword evidence="2" id="KW-0808">Transferase</keyword>
<dbReference type="GO" id="GO:0032259">
    <property type="term" value="P:methylation"/>
    <property type="evidence" value="ECO:0007669"/>
    <property type="project" value="UniProtKB-KW"/>
</dbReference>
<evidence type="ECO:0000259" key="1">
    <source>
        <dbReference type="Pfam" id="PF13649"/>
    </source>
</evidence>
<dbReference type="InterPro" id="IPR052356">
    <property type="entry name" value="Thiol_S-MT"/>
</dbReference>
<keyword evidence="2" id="KW-0489">Methyltransferase</keyword>
<dbReference type="InterPro" id="IPR029063">
    <property type="entry name" value="SAM-dependent_MTases_sf"/>
</dbReference>
<evidence type="ECO:0000313" key="2">
    <source>
        <dbReference type="EMBL" id="GAA3370994.1"/>
    </source>
</evidence>
<organism evidence="2 3">
    <name type="scientific">Streptomyces sannanensis</name>
    <dbReference type="NCBI Taxonomy" id="285536"/>
    <lineage>
        <taxon>Bacteria</taxon>
        <taxon>Bacillati</taxon>
        <taxon>Actinomycetota</taxon>
        <taxon>Actinomycetes</taxon>
        <taxon>Kitasatosporales</taxon>
        <taxon>Streptomycetaceae</taxon>
        <taxon>Streptomyces</taxon>
    </lineage>
</organism>
<proteinExistence type="predicted"/>